<keyword evidence="1" id="KW-0677">Repeat</keyword>
<dbReference type="GO" id="GO:0043161">
    <property type="term" value="P:proteasome-mediated ubiquitin-dependent protein catabolic process"/>
    <property type="evidence" value="ECO:0007669"/>
    <property type="project" value="TreeGrafter"/>
</dbReference>
<name>A0A3B1AGZ6_9ZZZZ</name>
<dbReference type="AlphaFoldDB" id="A0A3B1AGZ6"/>
<proteinExistence type="predicted"/>
<dbReference type="InterPro" id="IPR011042">
    <property type="entry name" value="6-blade_b-propeller_TolB-like"/>
</dbReference>
<evidence type="ECO:0000256" key="1">
    <source>
        <dbReference type="ARBA" id="ARBA00022737"/>
    </source>
</evidence>
<gene>
    <name evidence="2" type="ORF">MNBD_GAMMA19-1887</name>
</gene>
<organism evidence="2">
    <name type="scientific">hydrothermal vent metagenome</name>
    <dbReference type="NCBI Taxonomy" id="652676"/>
    <lineage>
        <taxon>unclassified sequences</taxon>
        <taxon>metagenomes</taxon>
        <taxon>ecological metagenomes</taxon>
    </lineage>
</organism>
<dbReference type="EMBL" id="UOFV01000365">
    <property type="protein sequence ID" value="VAX03032.1"/>
    <property type="molecule type" value="Genomic_DNA"/>
</dbReference>
<dbReference type="GO" id="GO:0000209">
    <property type="term" value="P:protein polyubiquitination"/>
    <property type="evidence" value="ECO:0007669"/>
    <property type="project" value="TreeGrafter"/>
</dbReference>
<dbReference type="SUPFAM" id="SSF101898">
    <property type="entry name" value="NHL repeat"/>
    <property type="match status" value="1"/>
</dbReference>
<sequence length="368" mass="40340">MVSHLQMNSRRAKRWSYVLLLVLLGGCASAPQQPDDQPIYWPKPPAAPRFVHVTTLVSGDSIRRENAEGRLLKALRGVKNKGSVFVKPFGVAAKNGLVVVTDTVLRQGFIFNLQRQKLYPLGRVGKKGVLIKPLGVAIGANSQIYIADASAKKVIVYDAFGMHLSDIGGFRELDRPVDVAVSPDGKQVYVVDAGGIDSKRHRVVVYSAEGVKLFEFGWRGNGAGEFNLPTQVEVAPDGTVYVLDAGNFRVQVFSGDGQFQRAWGRVGRGFGDFARPRGLAVGEDGNVYVSDAAFRNVQVFNSKGELLLAIGGKRLLDRPGELAMPADIAVDELQHVYIVDQVFRKVEVLRRLSEQEMDAIVARRQDAR</sequence>
<accession>A0A3B1AGZ6</accession>
<dbReference type="Pfam" id="PF01436">
    <property type="entry name" value="NHL"/>
    <property type="match status" value="2"/>
</dbReference>
<protein>
    <recommendedName>
        <fullName evidence="3">NHL repeat domain protein</fullName>
    </recommendedName>
</protein>
<dbReference type="PANTHER" id="PTHR24104:SF51">
    <property type="entry name" value="SMP-30_GLUCONOLACTONASE_LRE-LIKE REGION DOMAIN-CONTAINING PROTEIN"/>
    <property type="match status" value="1"/>
</dbReference>
<dbReference type="PANTHER" id="PTHR24104">
    <property type="entry name" value="E3 UBIQUITIN-PROTEIN LIGASE NHLRC1-RELATED"/>
    <property type="match status" value="1"/>
</dbReference>
<evidence type="ECO:0000313" key="2">
    <source>
        <dbReference type="EMBL" id="VAX03032.1"/>
    </source>
</evidence>
<reference evidence="2" key="1">
    <citation type="submission" date="2018-06" db="EMBL/GenBank/DDBJ databases">
        <authorList>
            <person name="Zhirakovskaya E."/>
        </authorList>
    </citation>
    <scope>NUCLEOTIDE SEQUENCE</scope>
</reference>
<evidence type="ECO:0008006" key="3">
    <source>
        <dbReference type="Google" id="ProtNLM"/>
    </source>
</evidence>
<dbReference type="GO" id="GO:0061630">
    <property type="term" value="F:ubiquitin protein ligase activity"/>
    <property type="evidence" value="ECO:0007669"/>
    <property type="project" value="TreeGrafter"/>
</dbReference>
<dbReference type="PROSITE" id="PS51125">
    <property type="entry name" value="NHL"/>
    <property type="match status" value="3"/>
</dbReference>
<dbReference type="Gene3D" id="2.120.10.30">
    <property type="entry name" value="TolB, C-terminal domain"/>
    <property type="match status" value="2"/>
</dbReference>
<dbReference type="InterPro" id="IPR050952">
    <property type="entry name" value="TRIM-NHL_E3_ligases"/>
</dbReference>
<dbReference type="InterPro" id="IPR001258">
    <property type="entry name" value="NHL_repeat"/>
</dbReference>